<reference evidence="3" key="1">
    <citation type="submission" date="2014-03" db="EMBL/GenBank/DDBJ databases">
        <title>The Genome Sequence of Puccinia striiformis f. sp. tritici PST-78.</title>
        <authorList>
            <consortium name="The Broad Institute Genome Sequencing Platform"/>
            <person name="Cuomo C."/>
            <person name="Hulbert S."/>
            <person name="Chen X."/>
            <person name="Walker B."/>
            <person name="Young S.K."/>
            <person name="Zeng Q."/>
            <person name="Gargeya S."/>
            <person name="Fitzgerald M."/>
            <person name="Haas B."/>
            <person name="Abouelleil A."/>
            <person name="Alvarado L."/>
            <person name="Arachchi H.M."/>
            <person name="Berlin A.M."/>
            <person name="Chapman S.B."/>
            <person name="Goldberg J."/>
            <person name="Griggs A."/>
            <person name="Gujja S."/>
            <person name="Hansen M."/>
            <person name="Howarth C."/>
            <person name="Imamovic A."/>
            <person name="Larimer J."/>
            <person name="McCowan C."/>
            <person name="Montmayeur A."/>
            <person name="Murphy C."/>
            <person name="Neiman D."/>
            <person name="Pearson M."/>
            <person name="Priest M."/>
            <person name="Roberts A."/>
            <person name="Saif S."/>
            <person name="Shea T."/>
            <person name="Sisk P."/>
            <person name="Sykes S."/>
            <person name="Wortman J."/>
            <person name="Nusbaum C."/>
            <person name="Birren B."/>
        </authorList>
    </citation>
    <scope>NUCLEOTIDE SEQUENCE [LARGE SCALE GENOMIC DNA]</scope>
    <source>
        <strain evidence="3">race PST-78</strain>
    </source>
</reference>
<evidence type="ECO:0000313" key="2">
    <source>
        <dbReference type="EMBL" id="KNE88191.1"/>
    </source>
</evidence>
<sequence>MSESDSSDIDTSSADSSIKVENYKSRKELKEAVLKDAVKKEFLEQTRKHIVKTVKKKLVRTHSLTEQIGTAPRKQTVGRLGTRSDSSVIHVQLESVVKKKMSKMDLDKAIAMIPICTGKKDVAEFINICEIAIKETTEADTPILLKIITSKLTGNALEVTKYRNLETWGAIKTILEGAFEQKVSERALSIALNTARMAEGESVAKFASRIEELYYKLCAASTIGLAQAEADI</sequence>
<feature type="non-terminal residue" evidence="2">
    <location>
        <position position="232"/>
    </location>
</feature>
<comment type="caution">
    <text evidence="2">The sequence shown here is derived from an EMBL/GenBank/DDBJ whole genome shotgun (WGS) entry which is preliminary data.</text>
</comment>
<organism evidence="2 3">
    <name type="scientific">Puccinia striiformis f. sp. tritici PST-78</name>
    <dbReference type="NCBI Taxonomy" id="1165861"/>
    <lineage>
        <taxon>Eukaryota</taxon>
        <taxon>Fungi</taxon>
        <taxon>Dikarya</taxon>
        <taxon>Basidiomycota</taxon>
        <taxon>Pucciniomycotina</taxon>
        <taxon>Pucciniomycetes</taxon>
        <taxon>Pucciniales</taxon>
        <taxon>Pucciniaceae</taxon>
        <taxon>Puccinia</taxon>
    </lineage>
</organism>
<dbReference type="EMBL" id="AJIL01002854">
    <property type="protein sequence ID" value="KNE88191.1"/>
    <property type="molecule type" value="Genomic_DNA"/>
</dbReference>
<keyword evidence="3" id="KW-1185">Reference proteome</keyword>
<dbReference type="AlphaFoldDB" id="A0A0L0UMH5"/>
<gene>
    <name evidence="2" type="ORF">PSTG_18414</name>
</gene>
<evidence type="ECO:0000256" key="1">
    <source>
        <dbReference type="SAM" id="MobiDB-lite"/>
    </source>
</evidence>
<feature type="region of interest" description="Disordered" evidence="1">
    <location>
        <begin position="1"/>
        <end position="21"/>
    </location>
</feature>
<protein>
    <submittedName>
        <fullName evidence="2">Uncharacterized protein</fullName>
    </submittedName>
</protein>
<evidence type="ECO:0000313" key="3">
    <source>
        <dbReference type="Proteomes" id="UP000054564"/>
    </source>
</evidence>
<name>A0A0L0UMH5_9BASI</name>
<accession>A0A0L0UMH5</accession>
<dbReference type="Proteomes" id="UP000054564">
    <property type="component" value="Unassembled WGS sequence"/>
</dbReference>
<proteinExistence type="predicted"/>